<keyword evidence="1" id="KW-0812">Transmembrane</keyword>
<dbReference type="EMBL" id="CP093365">
    <property type="protein sequence ID" value="UQS83801.1"/>
    <property type="molecule type" value="Genomic_DNA"/>
</dbReference>
<protein>
    <submittedName>
        <fullName evidence="2">ComGF family competence protein</fullName>
    </submittedName>
</protein>
<name>A0ABY4PDK7_9LACO</name>
<evidence type="ECO:0000313" key="2">
    <source>
        <dbReference type="EMBL" id="UQS83801.1"/>
    </source>
</evidence>
<accession>A0ABY4PDK7</accession>
<organism evidence="2 3">
    <name type="scientific">Bombilactobacillus thymidiniphilus</name>
    <dbReference type="NCBI Taxonomy" id="2923363"/>
    <lineage>
        <taxon>Bacteria</taxon>
        <taxon>Bacillati</taxon>
        <taxon>Bacillota</taxon>
        <taxon>Bacilli</taxon>
        <taxon>Lactobacillales</taxon>
        <taxon>Lactobacillaceae</taxon>
        <taxon>Bombilactobacillus</taxon>
    </lineage>
</organism>
<gene>
    <name evidence="2" type="ORF">MOO47_00945</name>
</gene>
<evidence type="ECO:0000256" key="1">
    <source>
        <dbReference type="SAM" id="Phobius"/>
    </source>
</evidence>
<proteinExistence type="predicted"/>
<evidence type="ECO:0000313" key="3">
    <source>
        <dbReference type="Proteomes" id="UP000831947"/>
    </source>
</evidence>
<dbReference type="RefSeq" id="WP_249512986.1">
    <property type="nucleotide sequence ID" value="NZ_CP093365.1"/>
</dbReference>
<dbReference type="Proteomes" id="UP000831947">
    <property type="component" value="Chromosome"/>
</dbReference>
<keyword evidence="1" id="KW-0472">Membrane</keyword>
<sequence length="145" mass="16967">MIKRSKRSAFLLSEAVVSLFIMILALSILLFLIQTYHQQQKVLFHANSSWLISVSELEELTVHSSLQNVTTDGVTFVTDNDYKKPHKIYRLQIYHDMLRMTGQIHGHMPVLINQKSINLMVVNNTVKISTIDQLNRKWEYYLDFK</sequence>
<keyword evidence="1" id="KW-1133">Transmembrane helix</keyword>
<reference evidence="2 3" key="1">
    <citation type="journal article" date="2022" name="Int. J. Syst. Evol. Microbiol.">
        <title>Apilactobacillus apisilvae sp. nov., Nicolia spurrieriana gen. nov. sp. nov., Bombilactobacillus folatiphilus sp. nov. and Bombilactobacillus thymidiniphilus sp. nov., four new lactic acid bacterial isolates from stingless bees Tetragonula carbonaria and Austroplebeia australis.</title>
        <authorList>
            <person name="Oliphant S.A."/>
            <person name="Watson-Haigh N.S."/>
            <person name="Sumby K.M."/>
            <person name="Gardner J."/>
            <person name="Groom S."/>
            <person name="Jiranek V."/>
        </authorList>
    </citation>
    <scope>NUCLEOTIDE SEQUENCE [LARGE SCALE GENOMIC DNA]</scope>
    <source>
        <strain evidence="2 3">SG4_A1</strain>
    </source>
</reference>
<keyword evidence="3" id="KW-1185">Reference proteome</keyword>
<feature type="transmembrane region" description="Helical" evidence="1">
    <location>
        <begin position="12"/>
        <end position="33"/>
    </location>
</feature>